<feature type="compositionally biased region" description="Polar residues" evidence="1">
    <location>
        <begin position="415"/>
        <end position="424"/>
    </location>
</feature>
<evidence type="ECO:0000313" key="2">
    <source>
        <dbReference type="EMBL" id="KAK7026289.1"/>
    </source>
</evidence>
<name>A0AAW0BLR8_9AGAR</name>
<protein>
    <recommendedName>
        <fullName evidence="4">C2H2-type domain-containing protein</fullName>
    </recommendedName>
</protein>
<evidence type="ECO:0000256" key="1">
    <source>
        <dbReference type="SAM" id="MobiDB-lite"/>
    </source>
</evidence>
<feature type="compositionally biased region" description="Polar residues" evidence="1">
    <location>
        <begin position="511"/>
        <end position="521"/>
    </location>
</feature>
<keyword evidence="3" id="KW-1185">Reference proteome</keyword>
<feature type="region of interest" description="Disordered" evidence="1">
    <location>
        <begin position="1"/>
        <end position="22"/>
    </location>
</feature>
<feature type="region of interest" description="Disordered" evidence="1">
    <location>
        <begin position="161"/>
        <end position="288"/>
    </location>
</feature>
<reference evidence="2 3" key="1">
    <citation type="journal article" date="2024" name="J Genomics">
        <title>Draft genome sequencing and assembly of Favolaschia claudopus CIRM-BRFM 2984 isolated from oak limbs.</title>
        <authorList>
            <person name="Navarro D."/>
            <person name="Drula E."/>
            <person name="Chaduli D."/>
            <person name="Cazenave R."/>
            <person name="Ahrendt S."/>
            <person name="Wang J."/>
            <person name="Lipzen A."/>
            <person name="Daum C."/>
            <person name="Barry K."/>
            <person name="Grigoriev I.V."/>
            <person name="Favel A."/>
            <person name="Rosso M.N."/>
            <person name="Martin F."/>
        </authorList>
    </citation>
    <scope>NUCLEOTIDE SEQUENCE [LARGE SCALE GENOMIC DNA]</scope>
    <source>
        <strain evidence="2 3">CIRM-BRFM 2984</strain>
    </source>
</reference>
<accession>A0AAW0BLR8</accession>
<feature type="compositionally biased region" description="Polar residues" evidence="1">
    <location>
        <begin position="168"/>
        <end position="180"/>
    </location>
</feature>
<feature type="compositionally biased region" description="Low complexity" evidence="1">
    <location>
        <begin position="361"/>
        <end position="376"/>
    </location>
</feature>
<evidence type="ECO:0008006" key="4">
    <source>
        <dbReference type="Google" id="ProtNLM"/>
    </source>
</evidence>
<feature type="compositionally biased region" description="Polar residues" evidence="1">
    <location>
        <begin position="203"/>
        <end position="216"/>
    </location>
</feature>
<proteinExistence type="predicted"/>
<feature type="compositionally biased region" description="Polar residues" evidence="1">
    <location>
        <begin position="1"/>
        <end position="11"/>
    </location>
</feature>
<evidence type="ECO:0000313" key="3">
    <source>
        <dbReference type="Proteomes" id="UP001362999"/>
    </source>
</evidence>
<feature type="region of interest" description="Disordered" evidence="1">
    <location>
        <begin position="316"/>
        <end position="341"/>
    </location>
</feature>
<gene>
    <name evidence="2" type="ORF">R3P38DRAFT_3269251</name>
</gene>
<dbReference type="Proteomes" id="UP001362999">
    <property type="component" value="Unassembled WGS sequence"/>
</dbReference>
<feature type="compositionally biased region" description="Polar residues" evidence="1">
    <location>
        <begin position="384"/>
        <end position="396"/>
    </location>
</feature>
<feature type="region of interest" description="Disordered" evidence="1">
    <location>
        <begin position="361"/>
        <end position="432"/>
    </location>
</feature>
<feature type="compositionally biased region" description="Low complexity" evidence="1">
    <location>
        <begin position="233"/>
        <end position="273"/>
    </location>
</feature>
<feature type="region of interest" description="Disordered" evidence="1">
    <location>
        <begin position="504"/>
        <end position="535"/>
    </location>
</feature>
<organism evidence="2 3">
    <name type="scientific">Favolaschia claudopus</name>
    <dbReference type="NCBI Taxonomy" id="2862362"/>
    <lineage>
        <taxon>Eukaryota</taxon>
        <taxon>Fungi</taxon>
        <taxon>Dikarya</taxon>
        <taxon>Basidiomycota</taxon>
        <taxon>Agaricomycotina</taxon>
        <taxon>Agaricomycetes</taxon>
        <taxon>Agaricomycetidae</taxon>
        <taxon>Agaricales</taxon>
        <taxon>Marasmiineae</taxon>
        <taxon>Mycenaceae</taxon>
        <taxon>Favolaschia</taxon>
    </lineage>
</organism>
<sequence length="665" mass="71801">MSNNPSSSRVQSTTDSTDSENDDSLQVFMMNSDIAFAFEKTDFTELHKFQKIAFNSVNEALDEVLSSEMQWDIRPGFIDDAMKSLDHSQPPVFSTIPGSPEEEMVSNDEIAAVLGKYSPAAVEANITALMLPQASTLGSSFPRSVPAPSFAPAGLARSSSVFSSRASTPQIQPSSPNSGSMPAPPTPSTIFSVPTPRPMSRATYVTASSQRASTPRTEGWASRSGSMPPPRAPSRSRLRQPNMASEPALAVAAPLQLPRSASTSLPSRSSSSTPQLGVPLPTIPSDSMWPQLALESNDEDASLWGEPEFEPVAVDEADDFPPSLYPTVESPGQGPEPRLPFSFFNKPAAAWDYHAVSSSSRSTSVYSNGSTSTTVSYPHATAPPRNNNSKSKQCVPSSAAAGPSSTKGKGKARDTSMSMTVQSTPRHEPTKPYPTKPYAYFAALDNSSASTMSEAELTAAAFAVGYTGESFRREYVFKTPNGGEEFVRFPPDWKPDFSLLGGLSRAPSTGPIRTQSRQQISVPPYARPDRPSSLPNPFPDTAPIPLCGLLNQGLSAAAMFEQTKKAAWDDPAASATCGWEGCSVEIQIEDIWEHIKTVHKFECRMADRELRCGWVWSDGKPCPKRIQGCSMKKHVVNTHAKPTVFIQCRCGVSLQERGLRRHYGL</sequence>
<dbReference type="EMBL" id="JAWWNJ010000032">
    <property type="protein sequence ID" value="KAK7026289.1"/>
    <property type="molecule type" value="Genomic_DNA"/>
</dbReference>
<comment type="caution">
    <text evidence="2">The sequence shown here is derived from an EMBL/GenBank/DDBJ whole genome shotgun (WGS) entry which is preliminary data.</text>
</comment>
<dbReference type="AlphaFoldDB" id="A0AAW0BLR8"/>